<evidence type="ECO:0000256" key="2">
    <source>
        <dbReference type="SAM" id="MobiDB-lite"/>
    </source>
</evidence>
<accession>X6LXH0</accession>
<dbReference type="EMBL" id="ASPP01027239">
    <property type="protein sequence ID" value="ETO06319.1"/>
    <property type="molecule type" value="Genomic_DNA"/>
</dbReference>
<dbReference type="InterPro" id="IPR003010">
    <property type="entry name" value="C-N_Hydrolase"/>
</dbReference>
<name>X6LXH0_RETFI</name>
<protein>
    <submittedName>
        <fullName evidence="4">Nitrilase/cyanide hydratase and apolipoprotein N-acyltransferase</fullName>
    </submittedName>
</protein>
<dbReference type="Gene3D" id="3.60.110.10">
    <property type="entry name" value="Carbon-nitrogen hydrolase"/>
    <property type="match status" value="1"/>
</dbReference>
<keyword evidence="5" id="KW-1185">Reference proteome</keyword>
<evidence type="ECO:0000313" key="5">
    <source>
        <dbReference type="Proteomes" id="UP000023152"/>
    </source>
</evidence>
<dbReference type="InterPro" id="IPR036526">
    <property type="entry name" value="C-N_Hydrolase_sf"/>
</dbReference>
<dbReference type="PROSITE" id="PS50263">
    <property type="entry name" value="CN_HYDROLASE"/>
    <property type="match status" value="1"/>
</dbReference>
<keyword evidence="4" id="KW-0808">Transferase</keyword>
<dbReference type="CDD" id="cd07197">
    <property type="entry name" value="nitrilase"/>
    <property type="match status" value="1"/>
</dbReference>
<evidence type="ECO:0000259" key="3">
    <source>
        <dbReference type="PROSITE" id="PS50263"/>
    </source>
</evidence>
<dbReference type="InterPro" id="IPR050345">
    <property type="entry name" value="Aliph_Amidase/BUP"/>
</dbReference>
<keyword evidence="4" id="KW-0449">Lipoprotein</keyword>
<dbReference type="AlphaFoldDB" id="X6LXH0"/>
<dbReference type="SUPFAM" id="SSF56317">
    <property type="entry name" value="Carbon-nitrogen hydrolase"/>
    <property type="match status" value="1"/>
</dbReference>
<comment type="caution">
    <text evidence="4">The sequence shown here is derived from an EMBL/GenBank/DDBJ whole genome shotgun (WGS) entry which is preliminary data.</text>
</comment>
<sequence>MSSLGPLEEKEIKVAETDIKSVKVAAIQAPNYFGNIEKNKIHFTNLIRQAADKGAKIIVLPEAALTGYASVDFKKTWFIRGRDKWTDSKRFDSLINPLEYAQDKDDSSMIKHFQTLCRELSIYCTIPFVEKKKKEYNVNNKYITTTTTTFEAQYFPYHEWTFYNSVSLINPKGDVIAHYRKTNLWPYYDFAWCTYGKDIVTAETEYGKVGLGICFDVHKILPEYKKENIWTLLYCIAWMSGCHRAGDEKTYFWFRNQLSKKLFEEQVPYFVIGSNWSVPSSPSSYLIEDLKVDKDNTNTKKSTKSSNTLKESPKSPHMYDWAGGGYSTIYSPYTGQEKEEK</sequence>
<dbReference type="Pfam" id="PF00795">
    <property type="entry name" value="CN_hydrolase"/>
    <property type="match status" value="1"/>
</dbReference>
<organism evidence="4 5">
    <name type="scientific">Reticulomyxa filosa</name>
    <dbReference type="NCBI Taxonomy" id="46433"/>
    <lineage>
        <taxon>Eukaryota</taxon>
        <taxon>Sar</taxon>
        <taxon>Rhizaria</taxon>
        <taxon>Retaria</taxon>
        <taxon>Foraminifera</taxon>
        <taxon>Monothalamids</taxon>
        <taxon>Reticulomyxidae</taxon>
        <taxon>Reticulomyxa</taxon>
    </lineage>
</organism>
<keyword evidence="1" id="KW-0378">Hydrolase</keyword>
<evidence type="ECO:0000313" key="4">
    <source>
        <dbReference type="EMBL" id="ETO06319.1"/>
    </source>
</evidence>
<evidence type="ECO:0000256" key="1">
    <source>
        <dbReference type="ARBA" id="ARBA00022801"/>
    </source>
</evidence>
<keyword evidence="4" id="KW-0012">Acyltransferase</keyword>
<dbReference type="GO" id="GO:0016811">
    <property type="term" value="F:hydrolase activity, acting on carbon-nitrogen (but not peptide) bonds, in linear amides"/>
    <property type="evidence" value="ECO:0007669"/>
    <property type="project" value="TreeGrafter"/>
</dbReference>
<dbReference type="GO" id="GO:0016746">
    <property type="term" value="F:acyltransferase activity"/>
    <property type="evidence" value="ECO:0007669"/>
    <property type="project" value="UniProtKB-KW"/>
</dbReference>
<dbReference type="PANTHER" id="PTHR43674:SF2">
    <property type="entry name" value="BETA-UREIDOPROPIONASE"/>
    <property type="match status" value="1"/>
</dbReference>
<feature type="region of interest" description="Disordered" evidence="2">
    <location>
        <begin position="297"/>
        <end position="326"/>
    </location>
</feature>
<feature type="domain" description="CN hydrolase" evidence="3">
    <location>
        <begin position="22"/>
        <end position="341"/>
    </location>
</feature>
<gene>
    <name evidence="4" type="ORF">RFI_31075</name>
</gene>
<dbReference type="OrthoDB" id="10250282at2759"/>
<dbReference type="Proteomes" id="UP000023152">
    <property type="component" value="Unassembled WGS sequence"/>
</dbReference>
<feature type="non-terminal residue" evidence="4">
    <location>
        <position position="341"/>
    </location>
</feature>
<proteinExistence type="predicted"/>
<reference evidence="4 5" key="1">
    <citation type="journal article" date="2013" name="Curr. Biol.">
        <title>The Genome of the Foraminiferan Reticulomyxa filosa.</title>
        <authorList>
            <person name="Glockner G."/>
            <person name="Hulsmann N."/>
            <person name="Schleicher M."/>
            <person name="Noegel A.A."/>
            <person name="Eichinger L."/>
            <person name="Gallinger C."/>
            <person name="Pawlowski J."/>
            <person name="Sierra R."/>
            <person name="Euteneuer U."/>
            <person name="Pillet L."/>
            <person name="Moustafa A."/>
            <person name="Platzer M."/>
            <person name="Groth M."/>
            <person name="Szafranski K."/>
            <person name="Schliwa M."/>
        </authorList>
    </citation>
    <scope>NUCLEOTIDE SEQUENCE [LARGE SCALE GENOMIC DNA]</scope>
</reference>
<dbReference type="PANTHER" id="PTHR43674">
    <property type="entry name" value="NITRILASE C965.09-RELATED"/>
    <property type="match status" value="1"/>
</dbReference>